<sequence>MKIGRSQFFLPTWIASPAGSLWGFHIIEIWILSFLINC</sequence>
<accession>A0A0A9HSM6</accession>
<evidence type="ECO:0000313" key="2">
    <source>
        <dbReference type="EMBL" id="JAE39722.1"/>
    </source>
</evidence>
<organism evidence="2">
    <name type="scientific">Arundo donax</name>
    <name type="common">Giant reed</name>
    <name type="synonym">Donax arundinaceus</name>
    <dbReference type="NCBI Taxonomy" id="35708"/>
    <lineage>
        <taxon>Eukaryota</taxon>
        <taxon>Viridiplantae</taxon>
        <taxon>Streptophyta</taxon>
        <taxon>Embryophyta</taxon>
        <taxon>Tracheophyta</taxon>
        <taxon>Spermatophyta</taxon>
        <taxon>Magnoliopsida</taxon>
        <taxon>Liliopsida</taxon>
        <taxon>Poales</taxon>
        <taxon>Poaceae</taxon>
        <taxon>PACMAD clade</taxon>
        <taxon>Arundinoideae</taxon>
        <taxon>Arundineae</taxon>
        <taxon>Arundo</taxon>
    </lineage>
</organism>
<keyword evidence="1" id="KW-0472">Membrane</keyword>
<name>A0A0A9HSM6_ARUDO</name>
<proteinExistence type="predicted"/>
<protein>
    <submittedName>
        <fullName evidence="2">Uncharacterized protein</fullName>
    </submittedName>
</protein>
<dbReference type="EMBL" id="GBRH01158174">
    <property type="protein sequence ID" value="JAE39722.1"/>
    <property type="molecule type" value="Transcribed_RNA"/>
</dbReference>
<keyword evidence="1" id="KW-0812">Transmembrane</keyword>
<feature type="transmembrane region" description="Helical" evidence="1">
    <location>
        <begin position="12"/>
        <end position="36"/>
    </location>
</feature>
<dbReference type="AlphaFoldDB" id="A0A0A9HSM6"/>
<keyword evidence="1" id="KW-1133">Transmembrane helix</keyword>
<reference evidence="2" key="1">
    <citation type="submission" date="2014-09" db="EMBL/GenBank/DDBJ databases">
        <authorList>
            <person name="Magalhaes I.L.F."/>
            <person name="Oliveira U."/>
            <person name="Santos F.R."/>
            <person name="Vidigal T.H.D.A."/>
            <person name="Brescovit A.D."/>
            <person name="Santos A.J."/>
        </authorList>
    </citation>
    <scope>NUCLEOTIDE SEQUENCE</scope>
    <source>
        <tissue evidence="2">Shoot tissue taken approximately 20 cm above the soil surface</tissue>
    </source>
</reference>
<evidence type="ECO:0000256" key="1">
    <source>
        <dbReference type="SAM" id="Phobius"/>
    </source>
</evidence>
<reference evidence="2" key="2">
    <citation type="journal article" date="2015" name="Data Brief">
        <title>Shoot transcriptome of the giant reed, Arundo donax.</title>
        <authorList>
            <person name="Barrero R.A."/>
            <person name="Guerrero F.D."/>
            <person name="Moolhuijzen P."/>
            <person name="Goolsby J.A."/>
            <person name="Tidwell J."/>
            <person name="Bellgard S.E."/>
            <person name="Bellgard M.I."/>
        </authorList>
    </citation>
    <scope>NUCLEOTIDE SEQUENCE</scope>
    <source>
        <tissue evidence="2">Shoot tissue taken approximately 20 cm above the soil surface</tissue>
    </source>
</reference>